<dbReference type="PANTHER" id="PTHR35394:SF5">
    <property type="entry name" value="DUF3176 DOMAIN-CONTAINING PROTEIN"/>
    <property type="match status" value="1"/>
</dbReference>
<keyword evidence="2" id="KW-0812">Transmembrane</keyword>
<dbReference type="InParanoid" id="K2RXF7"/>
<dbReference type="InterPro" id="IPR021514">
    <property type="entry name" value="DUF3176"/>
</dbReference>
<gene>
    <name evidence="3" type="ORF">MPH_05338</name>
</gene>
<feature type="transmembrane region" description="Helical" evidence="2">
    <location>
        <begin position="164"/>
        <end position="185"/>
    </location>
</feature>
<feature type="transmembrane region" description="Helical" evidence="2">
    <location>
        <begin position="120"/>
        <end position="144"/>
    </location>
</feature>
<dbReference type="eggNOG" id="ENOG502SP41">
    <property type="taxonomic scope" value="Eukaryota"/>
</dbReference>
<feature type="compositionally biased region" description="Basic and acidic residues" evidence="1">
    <location>
        <begin position="24"/>
        <end position="33"/>
    </location>
</feature>
<feature type="region of interest" description="Disordered" evidence="1">
    <location>
        <begin position="1"/>
        <end position="40"/>
    </location>
</feature>
<comment type="caution">
    <text evidence="3">The sequence shown here is derived from an EMBL/GenBank/DDBJ whole genome shotgun (WGS) entry which is preliminary data.</text>
</comment>
<evidence type="ECO:0000313" key="4">
    <source>
        <dbReference type="Proteomes" id="UP000007129"/>
    </source>
</evidence>
<evidence type="ECO:0000256" key="1">
    <source>
        <dbReference type="SAM" id="MobiDB-lite"/>
    </source>
</evidence>
<feature type="transmembrane region" description="Helical" evidence="2">
    <location>
        <begin position="618"/>
        <end position="643"/>
    </location>
</feature>
<feature type="transmembrane region" description="Helical" evidence="2">
    <location>
        <begin position="227"/>
        <end position="247"/>
    </location>
</feature>
<name>K2RXF7_MACPH</name>
<keyword evidence="2" id="KW-1133">Transmembrane helix</keyword>
<evidence type="ECO:0000256" key="2">
    <source>
        <dbReference type="SAM" id="Phobius"/>
    </source>
</evidence>
<dbReference type="Pfam" id="PF11374">
    <property type="entry name" value="DUF3176"/>
    <property type="match status" value="1"/>
</dbReference>
<dbReference type="PANTHER" id="PTHR35394">
    <property type="entry name" value="DUF3176 DOMAIN-CONTAINING PROTEIN"/>
    <property type="match status" value="1"/>
</dbReference>
<dbReference type="STRING" id="1126212.K2RXF7"/>
<dbReference type="AlphaFoldDB" id="K2RXF7"/>
<proteinExistence type="predicted"/>
<dbReference type="EMBL" id="AHHD01000248">
    <property type="protein sequence ID" value="EKG17407.1"/>
    <property type="molecule type" value="Genomic_DNA"/>
</dbReference>
<reference evidence="3 4" key="1">
    <citation type="journal article" date="2012" name="BMC Genomics">
        <title>Tools to kill: Genome of one of the most destructive plant pathogenic fungi Macrophomina phaseolina.</title>
        <authorList>
            <person name="Islam M.S."/>
            <person name="Haque M.S."/>
            <person name="Islam M.M."/>
            <person name="Emdad E.M."/>
            <person name="Halim A."/>
            <person name="Hossen Q.M.M."/>
            <person name="Hossain M.Z."/>
            <person name="Ahmed B."/>
            <person name="Rahim S."/>
            <person name="Rahman M.S."/>
            <person name="Alam M.M."/>
            <person name="Hou S."/>
            <person name="Wan X."/>
            <person name="Saito J.A."/>
            <person name="Alam M."/>
        </authorList>
    </citation>
    <scope>NUCLEOTIDE SEQUENCE [LARGE SCALE GENOMIC DNA]</scope>
    <source>
        <strain evidence="3 4">MS6</strain>
    </source>
</reference>
<organism evidence="3 4">
    <name type="scientific">Macrophomina phaseolina (strain MS6)</name>
    <name type="common">Charcoal rot fungus</name>
    <dbReference type="NCBI Taxonomy" id="1126212"/>
    <lineage>
        <taxon>Eukaryota</taxon>
        <taxon>Fungi</taxon>
        <taxon>Dikarya</taxon>
        <taxon>Ascomycota</taxon>
        <taxon>Pezizomycotina</taxon>
        <taxon>Dothideomycetes</taxon>
        <taxon>Dothideomycetes incertae sedis</taxon>
        <taxon>Botryosphaeriales</taxon>
        <taxon>Botryosphaeriaceae</taxon>
        <taxon>Macrophomina</taxon>
    </lineage>
</organism>
<dbReference type="Proteomes" id="UP000007129">
    <property type="component" value="Unassembled WGS sequence"/>
</dbReference>
<dbReference type="HOGENOM" id="CLU_015092_1_0_1"/>
<evidence type="ECO:0000313" key="3">
    <source>
        <dbReference type="EMBL" id="EKG17407.1"/>
    </source>
</evidence>
<dbReference type="VEuPathDB" id="FungiDB:MPH_05338"/>
<feature type="region of interest" description="Disordered" evidence="1">
    <location>
        <begin position="76"/>
        <end position="95"/>
    </location>
</feature>
<protein>
    <submittedName>
        <fullName evidence="3">Uncharacterized protein</fullName>
    </submittedName>
</protein>
<keyword evidence="2" id="KW-0472">Membrane</keyword>
<accession>K2RXF7</accession>
<dbReference type="OrthoDB" id="5242705at2759"/>
<sequence length="723" mass="78248">MDHTSLRSGYGPVSPDDSTTLQGVERDRRRGSTETDSTMMFGTNALKEASSSVMNPMAAPSGRTSMSTTRTTRAIEHFDGNPNIPPYESIAEDPEYHRGGPRRMRGFGPGWTHLLDRWNAWWVGETIAALLSLGCLAVVIWILVDIGSDGTRLSDWTLAVQPSTLVSVFINASRFLILFVVAECVGQFRWLYFQRGARPLDELEVFDSASRGAVGSAFFVLKMRAKALLASVGALVIIFALAMDPFAQQVLRTETRMMPVAGAANGTWMPAARSSLFGFLDALLNFFVLPTADKMRKSIYGGLLDFETEVEFGCLTGNCTWDAFTSLGLCSSCQDLSNTITPICSDDEGSLLNGNCSQLTYTLSDYNLTLVLQNGSFIDPQDLNNTDTSPRINVTDHKAYTLVKSVAGDAHPGGLKDPRLFQFAVAQLLVGSTAGLTYDSEDLQRPSWNITACAVSWCAKVYEDVEVKSGTLINSSPRAVSLTASTNSSCWSSTGCQEFVAAAANSSAVLPEHDANATFYIGGSDDSISVRHIMDFDYNITVSNDTSSSASEIDDAYTLATTIMWNINITAAFSHISTSMTNYIRSSPASSSSSSSSDDASRVLGTPYSFQTFIVVSWAWFALPAAVVGTGVLLLIVCAVLSARRRKEGVLWKTSVLPLLLMGPPKGAWREEEWRKGRGRGRVGAVVGGMTARLRADERGVVRFVSGGGRGEKSGERDGTRKR</sequence>